<feature type="chain" id="PRO_5021470647" evidence="1">
    <location>
        <begin position="24"/>
        <end position="199"/>
    </location>
</feature>
<keyword evidence="3" id="KW-0430">Lectin</keyword>
<dbReference type="Proteomes" id="UP000319148">
    <property type="component" value="Unassembled WGS sequence"/>
</dbReference>
<proteinExistence type="predicted"/>
<dbReference type="GO" id="GO:0030246">
    <property type="term" value="F:carbohydrate binding"/>
    <property type="evidence" value="ECO:0007669"/>
    <property type="project" value="UniProtKB-KW"/>
</dbReference>
<evidence type="ECO:0000259" key="2">
    <source>
        <dbReference type="Pfam" id="PF00059"/>
    </source>
</evidence>
<gene>
    <name evidence="3" type="ORF">FIV46_11200</name>
</gene>
<name>A0A501PFZ0_9PROT</name>
<dbReference type="InterPro" id="IPR016187">
    <property type="entry name" value="CTDL_fold"/>
</dbReference>
<evidence type="ECO:0000256" key="1">
    <source>
        <dbReference type="SAM" id="SignalP"/>
    </source>
</evidence>
<dbReference type="EMBL" id="VFIY01000014">
    <property type="protein sequence ID" value="TPD59353.1"/>
    <property type="molecule type" value="Genomic_DNA"/>
</dbReference>
<dbReference type="Pfam" id="PF00059">
    <property type="entry name" value="Lectin_C"/>
    <property type="match status" value="1"/>
</dbReference>
<comment type="caution">
    <text evidence="3">The sequence shown here is derived from an EMBL/GenBank/DDBJ whole genome shotgun (WGS) entry which is preliminary data.</text>
</comment>
<reference evidence="4" key="1">
    <citation type="submission" date="2019-06" db="EMBL/GenBank/DDBJ databases">
        <title>The complete genome of Emcibacter congregatus ZYLT.</title>
        <authorList>
            <person name="Zhao Z."/>
        </authorList>
    </citation>
    <scope>NUCLEOTIDE SEQUENCE [LARGE SCALE GENOMIC DNA]</scope>
    <source>
        <strain evidence="4">MCCC 1A06723</strain>
    </source>
</reference>
<dbReference type="Gene3D" id="3.10.100.10">
    <property type="entry name" value="Mannose-Binding Protein A, subunit A"/>
    <property type="match status" value="1"/>
</dbReference>
<protein>
    <submittedName>
        <fullName evidence="3">C-type lectin domain-containing protein</fullName>
    </submittedName>
</protein>
<accession>A0A501PFZ0</accession>
<feature type="domain" description="C-type lectin" evidence="2">
    <location>
        <begin position="83"/>
        <end position="152"/>
    </location>
</feature>
<keyword evidence="4" id="KW-1185">Reference proteome</keyword>
<dbReference type="CDD" id="cd00037">
    <property type="entry name" value="CLECT"/>
    <property type="match status" value="1"/>
</dbReference>
<dbReference type="AlphaFoldDB" id="A0A501PFZ0"/>
<sequence length="199" mass="23471">MVRKTRLVVLFLLAIMLPLAAHAQVGIEKKHPSYKDNYKITGSVKGPFYDPHTKSYFELRWWKKGRKWRQAYLEAQSLVFKDTHGRLALVKDLQTHTFIQTHFNISAATWIGLQYYCDEQRLNWADDSTLKKGDFSAWSYRWARRDDIRCGFMNPHYTPELHMKSHMGVSYIGQPPMWQASGPEKEYDFFLVEYPTGKE</sequence>
<dbReference type="SUPFAM" id="SSF56436">
    <property type="entry name" value="C-type lectin-like"/>
    <property type="match status" value="1"/>
</dbReference>
<dbReference type="InterPro" id="IPR001304">
    <property type="entry name" value="C-type_lectin-like"/>
</dbReference>
<keyword evidence="1" id="KW-0732">Signal</keyword>
<feature type="signal peptide" evidence="1">
    <location>
        <begin position="1"/>
        <end position="23"/>
    </location>
</feature>
<evidence type="ECO:0000313" key="3">
    <source>
        <dbReference type="EMBL" id="TPD59353.1"/>
    </source>
</evidence>
<dbReference type="InterPro" id="IPR016186">
    <property type="entry name" value="C-type_lectin-like/link_sf"/>
</dbReference>
<dbReference type="OrthoDB" id="7359573at2"/>
<evidence type="ECO:0000313" key="4">
    <source>
        <dbReference type="Proteomes" id="UP000319148"/>
    </source>
</evidence>
<organism evidence="3 4">
    <name type="scientific">Emcibacter nanhaiensis</name>
    <dbReference type="NCBI Taxonomy" id="1505037"/>
    <lineage>
        <taxon>Bacteria</taxon>
        <taxon>Pseudomonadati</taxon>
        <taxon>Pseudomonadota</taxon>
        <taxon>Alphaproteobacteria</taxon>
        <taxon>Emcibacterales</taxon>
        <taxon>Emcibacteraceae</taxon>
        <taxon>Emcibacter</taxon>
    </lineage>
</organism>